<gene>
    <name evidence="2" type="ORF">OS493_030651</name>
</gene>
<evidence type="ECO:0000256" key="1">
    <source>
        <dbReference type="SAM" id="SignalP"/>
    </source>
</evidence>
<feature type="chain" id="PRO_5040984810" description="Secreted protein" evidence="1">
    <location>
        <begin position="18"/>
        <end position="295"/>
    </location>
</feature>
<proteinExistence type="predicted"/>
<dbReference type="AlphaFoldDB" id="A0A9W9ZKJ1"/>
<dbReference type="EMBL" id="MU825906">
    <property type="protein sequence ID" value="KAJ7383120.1"/>
    <property type="molecule type" value="Genomic_DNA"/>
</dbReference>
<evidence type="ECO:0000313" key="3">
    <source>
        <dbReference type="Proteomes" id="UP001163046"/>
    </source>
</evidence>
<protein>
    <recommendedName>
        <fullName evidence="4">Secreted protein</fullName>
    </recommendedName>
</protein>
<sequence length="295" mass="33209">MHTLTFLLLLMVQSGWTDQQCNTTSNTSVVPTTSLPPECYRPSGDSCDWYRNCLEKKYHCEASSNDYAIDMLRNLRDHQGDFHQAKYSRESLKGMWNIITACDLLKIRQFKECVKQNVKGVIKFFKLKIQKFKDTFKRERRSTDPLPEADAQSRFADGVGSAIASTLKWNTDVMDWLAYTGRFHDLNDMEIIIVLADKKALGIVTTPVPSVDFNQTIQEFASAVEKGKLRLQVDGYKVWVKSLASCSDKSCNDTQTLAVSDKPPKWNGAAGISHGNVGLCGAIAVLIVLMDKLFY</sequence>
<dbReference type="OrthoDB" id="9983261at2759"/>
<keyword evidence="3" id="KW-1185">Reference proteome</keyword>
<comment type="caution">
    <text evidence="2">The sequence shown here is derived from an EMBL/GenBank/DDBJ whole genome shotgun (WGS) entry which is preliminary data.</text>
</comment>
<evidence type="ECO:0000313" key="2">
    <source>
        <dbReference type="EMBL" id="KAJ7383120.1"/>
    </source>
</evidence>
<accession>A0A9W9ZKJ1</accession>
<name>A0A9W9ZKJ1_9CNID</name>
<reference evidence="2" key="1">
    <citation type="submission" date="2023-01" db="EMBL/GenBank/DDBJ databases">
        <title>Genome assembly of the deep-sea coral Lophelia pertusa.</title>
        <authorList>
            <person name="Herrera S."/>
            <person name="Cordes E."/>
        </authorList>
    </citation>
    <scope>NUCLEOTIDE SEQUENCE</scope>
    <source>
        <strain evidence="2">USNM1676648</strain>
        <tissue evidence="2">Polyp</tissue>
    </source>
</reference>
<dbReference type="Proteomes" id="UP001163046">
    <property type="component" value="Unassembled WGS sequence"/>
</dbReference>
<evidence type="ECO:0008006" key="4">
    <source>
        <dbReference type="Google" id="ProtNLM"/>
    </source>
</evidence>
<organism evidence="2 3">
    <name type="scientific">Desmophyllum pertusum</name>
    <dbReference type="NCBI Taxonomy" id="174260"/>
    <lineage>
        <taxon>Eukaryota</taxon>
        <taxon>Metazoa</taxon>
        <taxon>Cnidaria</taxon>
        <taxon>Anthozoa</taxon>
        <taxon>Hexacorallia</taxon>
        <taxon>Scleractinia</taxon>
        <taxon>Caryophylliina</taxon>
        <taxon>Caryophylliidae</taxon>
        <taxon>Desmophyllum</taxon>
    </lineage>
</organism>
<feature type="signal peptide" evidence="1">
    <location>
        <begin position="1"/>
        <end position="17"/>
    </location>
</feature>
<keyword evidence="1" id="KW-0732">Signal</keyword>